<dbReference type="SMART" id="SM00530">
    <property type="entry name" value="HTH_XRE"/>
    <property type="match status" value="1"/>
</dbReference>
<reference evidence="2" key="1">
    <citation type="journal article" date="2015" name="Proc. Natl. Acad. Sci. U.S.A.">
        <title>Networks of energetic and metabolic interactions define dynamics in microbial communities.</title>
        <authorList>
            <person name="Embree M."/>
            <person name="Liu J.K."/>
            <person name="Al-Bassam M.M."/>
            <person name="Zengler K."/>
        </authorList>
    </citation>
    <scope>NUCLEOTIDE SEQUENCE</scope>
</reference>
<proteinExistence type="predicted"/>
<accession>A0A0W8FNR7</accession>
<evidence type="ECO:0000313" key="2">
    <source>
        <dbReference type="EMBL" id="KUG22254.1"/>
    </source>
</evidence>
<sequence>MKTSKKNEFIPAKPHARLTTGEVIRMLRELKGWTQNELANRCGISSTNISLLENDKVDIGKKRVEQMAKAFDVHPAIIMFPEYEGKEIQKAA</sequence>
<dbReference type="CDD" id="cd00093">
    <property type="entry name" value="HTH_XRE"/>
    <property type="match status" value="1"/>
</dbReference>
<organism evidence="2">
    <name type="scientific">hydrocarbon metagenome</name>
    <dbReference type="NCBI Taxonomy" id="938273"/>
    <lineage>
        <taxon>unclassified sequences</taxon>
        <taxon>metagenomes</taxon>
        <taxon>ecological metagenomes</taxon>
    </lineage>
</organism>
<dbReference type="PROSITE" id="PS50943">
    <property type="entry name" value="HTH_CROC1"/>
    <property type="match status" value="1"/>
</dbReference>
<gene>
    <name evidence="2" type="ORF">ASZ90_007986</name>
</gene>
<dbReference type="InterPro" id="IPR010982">
    <property type="entry name" value="Lambda_DNA-bd_dom_sf"/>
</dbReference>
<dbReference type="EMBL" id="LNQE01000977">
    <property type="protein sequence ID" value="KUG22254.1"/>
    <property type="molecule type" value="Genomic_DNA"/>
</dbReference>
<evidence type="ECO:0000259" key="1">
    <source>
        <dbReference type="PROSITE" id="PS50943"/>
    </source>
</evidence>
<dbReference type="Gene3D" id="1.10.260.40">
    <property type="entry name" value="lambda repressor-like DNA-binding domains"/>
    <property type="match status" value="1"/>
</dbReference>
<name>A0A0W8FNR7_9ZZZZ</name>
<dbReference type="GO" id="GO:0003677">
    <property type="term" value="F:DNA binding"/>
    <property type="evidence" value="ECO:0007669"/>
    <property type="project" value="InterPro"/>
</dbReference>
<dbReference type="AlphaFoldDB" id="A0A0W8FNR7"/>
<dbReference type="Pfam" id="PF01381">
    <property type="entry name" value="HTH_3"/>
    <property type="match status" value="1"/>
</dbReference>
<dbReference type="InterPro" id="IPR001387">
    <property type="entry name" value="Cro/C1-type_HTH"/>
</dbReference>
<feature type="domain" description="HTH cro/C1-type" evidence="1">
    <location>
        <begin position="24"/>
        <end position="78"/>
    </location>
</feature>
<comment type="caution">
    <text evidence="2">The sequence shown here is derived from an EMBL/GenBank/DDBJ whole genome shotgun (WGS) entry which is preliminary data.</text>
</comment>
<dbReference type="SUPFAM" id="SSF47413">
    <property type="entry name" value="lambda repressor-like DNA-binding domains"/>
    <property type="match status" value="1"/>
</dbReference>
<protein>
    <recommendedName>
        <fullName evidence="1">HTH cro/C1-type domain-containing protein</fullName>
    </recommendedName>
</protein>